<evidence type="ECO:0000313" key="3">
    <source>
        <dbReference type="EMBL" id="MFI0791597.1"/>
    </source>
</evidence>
<dbReference type="SMART" id="SM00530">
    <property type="entry name" value="HTH_XRE"/>
    <property type="match status" value="2"/>
</dbReference>
<feature type="region of interest" description="Disordered" evidence="1">
    <location>
        <begin position="209"/>
        <end position="239"/>
    </location>
</feature>
<keyword evidence="4" id="KW-1185">Reference proteome</keyword>
<dbReference type="RefSeq" id="WP_396676304.1">
    <property type="nucleotide sequence ID" value="NZ_JBIRPU010000001.1"/>
</dbReference>
<evidence type="ECO:0000259" key="2">
    <source>
        <dbReference type="PROSITE" id="PS50943"/>
    </source>
</evidence>
<evidence type="ECO:0000313" key="4">
    <source>
        <dbReference type="Proteomes" id="UP001611075"/>
    </source>
</evidence>
<organism evidence="3 4">
    <name type="scientific">Micromonospora rubida</name>
    <dbReference type="NCBI Taxonomy" id="2697657"/>
    <lineage>
        <taxon>Bacteria</taxon>
        <taxon>Bacillati</taxon>
        <taxon>Actinomycetota</taxon>
        <taxon>Actinomycetes</taxon>
        <taxon>Micromonosporales</taxon>
        <taxon>Micromonosporaceae</taxon>
        <taxon>Micromonospora</taxon>
    </lineage>
</organism>
<sequence>MDTVQGPVTPEQIRDLQKALGRQLAHWRKAAGMTQAALARRTAYSRSSVANVEIGRNTIPRGFWERADRELRAEGTLVDAFDTLHELITTLRTHRAWVAEHERLLRHQAAAPPKPPTSLMIATPGCGCTVTIARWREREVLALREALRLSIGAFAERLRVAPSIVVAWEDRRQPEPPSLAMHAALDDLLKLADQDARTRFARILQMPPMRSSDHAGAPDAGHRATVTPLHRGAGPQAVW</sequence>
<gene>
    <name evidence="3" type="ORF">ACH4OY_02675</name>
</gene>
<reference evidence="3 4" key="1">
    <citation type="submission" date="2024-10" db="EMBL/GenBank/DDBJ databases">
        <title>The Natural Products Discovery Center: Release of the First 8490 Sequenced Strains for Exploring Actinobacteria Biosynthetic Diversity.</title>
        <authorList>
            <person name="Kalkreuter E."/>
            <person name="Kautsar S.A."/>
            <person name="Yang D."/>
            <person name="Bader C.D."/>
            <person name="Teijaro C.N."/>
            <person name="Fluegel L."/>
            <person name="Davis C.M."/>
            <person name="Simpson J.R."/>
            <person name="Lauterbach L."/>
            <person name="Steele A.D."/>
            <person name="Gui C."/>
            <person name="Meng S."/>
            <person name="Li G."/>
            <person name="Viehrig K."/>
            <person name="Ye F."/>
            <person name="Su P."/>
            <person name="Kiefer A.F."/>
            <person name="Nichols A."/>
            <person name="Cepeda A.J."/>
            <person name="Yan W."/>
            <person name="Fan B."/>
            <person name="Jiang Y."/>
            <person name="Adhikari A."/>
            <person name="Zheng C.-J."/>
            <person name="Schuster L."/>
            <person name="Cowan T.M."/>
            <person name="Smanski M.J."/>
            <person name="Chevrette M.G."/>
            <person name="De Carvalho L.P.S."/>
            <person name="Shen B."/>
        </authorList>
    </citation>
    <scope>NUCLEOTIDE SEQUENCE [LARGE SCALE GENOMIC DNA]</scope>
    <source>
        <strain evidence="3 4">NPDC021253</strain>
    </source>
</reference>
<proteinExistence type="predicted"/>
<dbReference type="SUPFAM" id="SSF47413">
    <property type="entry name" value="lambda repressor-like DNA-binding domains"/>
    <property type="match status" value="1"/>
</dbReference>
<dbReference type="PROSITE" id="PS50943">
    <property type="entry name" value="HTH_CROC1"/>
    <property type="match status" value="1"/>
</dbReference>
<feature type="domain" description="HTH cro/C1-type" evidence="2">
    <location>
        <begin position="24"/>
        <end position="59"/>
    </location>
</feature>
<protein>
    <submittedName>
        <fullName evidence="3">Helix-turn-helix domain-containing protein</fullName>
    </submittedName>
</protein>
<dbReference type="CDD" id="cd00093">
    <property type="entry name" value="HTH_XRE"/>
    <property type="match status" value="1"/>
</dbReference>
<dbReference type="EMBL" id="JBIRPU010000001">
    <property type="protein sequence ID" value="MFI0791597.1"/>
    <property type="molecule type" value="Genomic_DNA"/>
</dbReference>
<evidence type="ECO:0000256" key="1">
    <source>
        <dbReference type="SAM" id="MobiDB-lite"/>
    </source>
</evidence>
<comment type="caution">
    <text evidence="3">The sequence shown here is derived from an EMBL/GenBank/DDBJ whole genome shotgun (WGS) entry which is preliminary data.</text>
</comment>
<dbReference type="Gene3D" id="1.10.260.40">
    <property type="entry name" value="lambda repressor-like DNA-binding domains"/>
    <property type="match status" value="2"/>
</dbReference>
<name>A0ABW7SD34_9ACTN</name>
<dbReference type="Pfam" id="PF13560">
    <property type="entry name" value="HTH_31"/>
    <property type="match status" value="1"/>
</dbReference>
<dbReference type="InterPro" id="IPR001387">
    <property type="entry name" value="Cro/C1-type_HTH"/>
</dbReference>
<dbReference type="Proteomes" id="UP001611075">
    <property type="component" value="Unassembled WGS sequence"/>
</dbReference>
<dbReference type="InterPro" id="IPR010982">
    <property type="entry name" value="Lambda_DNA-bd_dom_sf"/>
</dbReference>
<accession>A0ABW7SD34</accession>